<feature type="region of interest" description="Disordered" evidence="1">
    <location>
        <begin position="1"/>
        <end position="20"/>
    </location>
</feature>
<dbReference type="Pfam" id="PF05721">
    <property type="entry name" value="PhyH"/>
    <property type="match status" value="1"/>
</dbReference>
<dbReference type="InterPro" id="IPR008775">
    <property type="entry name" value="Phytyl_CoA_dOase-like"/>
</dbReference>
<dbReference type="Gene3D" id="2.60.120.620">
    <property type="entry name" value="q2cbj1_9rhob like domain"/>
    <property type="match status" value="1"/>
</dbReference>
<feature type="compositionally biased region" description="Polar residues" evidence="1">
    <location>
        <begin position="10"/>
        <end position="20"/>
    </location>
</feature>
<evidence type="ECO:0008006" key="3">
    <source>
        <dbReference type="Google" id="ProtNLM"/>
    </source>
</evidence>
<evidence type="ECO:0000313" key="2">
    <source>
        <dbReference type="EMBL" id="SVA78864.1"/>
    </source>
</evidence>
<reference evidence="2" key="1">
    <citation type="submission" date="2018-05" db="EMBL/GenBank/DDBJ databases">
        <authorList>
            <person name="Lanie J.A."/>
            <person name="Ng W.-L."/>
            <person name="Kazmierczak K.M."/>
            <person name="Andrzejewski T.M."/>
            <person name="Davidsen T.M."/>
            <person name="Wayne K.J."/>
            <person name="Tettelin H."/>
            <person name="Glass J.I."/>
            <person name="Rusch D."/>
            <person name="Podicherti R."/>
            <person name="Tsui H.-C.T."/>
            <person name="Winkler M.E."/>
        </authorList>
    </citation>
    <scope>NUCLEOTIDE SEQUENCE</scope>
</reference>
<gene>
    <name evidence="2" type="ORF">METZ01_LOCUS131718</name>
</gene>
<dbReference type="AlphaFoldDB" id="A0A381YPJ1"/>
<sequence>MKKKDRQDKNSSTSGPLPVVTTQDETIAVLRDEVNQLRLELDQLRVHPAEPSLGATWDTEMARGIVYTDGHSPTSSMSAGRLLKQFSGLSKERMKSGEIRDSRDFDYLPNPSSDEKQLEADFVRWGYCLVKDAMSPDQVGTQVDRLVDQAAAERRLNVGMMTSANDRAQLVNNLVLKGSVFRDAVEFKELAAQGGPTVDRLLTKIMGEGFGLGCAHGSIVHTGGGLQELHIDQGGMPLPYPPFPFGSLIIWCYTDFDLANGGTYVVPGSHRNASGATSFQDGTDLLQLVNGEPGLVAVCAPSGTCILTDTRILHCGGRRTAPGTRYAMRCHYNRHFIRPLHEQSTANLHVPDHVYDELSDRLKRMMGITVNNQTPVGELSANDESDLN</sequence>
<evidence type="ECO:0000256" key="1">
    <source>
        <dbReference type="SAM" id="MobiDB-lite"/>
    </source>
</evidence>
<dbReference type="SUPFAM" id="SSF51197">
    <property type="entry name" value="Clavaminate synthase-like"/>
    <property type="match status" value="1"/>
</dbReference>
<name>A0A381YPJ1_9ZZZZ</name>
<accession>A0A381YPJ1</accession>
<dbReference type="EMBL" id="UINC01018716">
    <property type="protein sequence ID" value="SVA78864.1"/>
    <property type="molecule type" value="Genomic_DNA"/>
</dbReference>
<protein>
    <recommendedName>
        <fullName evidence="3">Phytanoyl-CoA dioxygenase family protein</fullName>
    </recommendedName>
</protein>
<organism evidence="2">
    <name type="scientific">marine metagenome</name>
    <dbReference type="NCBI Taxonomy" id="408172"/>
    <lineage>
        <taxon>unclassified sequences</taxon>
        <taxon>metagenomes</taxon>
        <taxon>ecological metagenomes</taxon>
    </lineage>
</organism>
<proteinExistence type="predicted"/>